<comment type="catalytic activity">
    <reaction evidence="1 8">
        <text>3-dehydroquinate = 3-dehydroshikimate + H2O</text>
        <dbReference type="Rhea" id="RHEA:21096"/>
        <dbReference type="ChEBI" id="CHEBI:15377"/>
        <dbReference type="ChEBI" id="CHEBI:16630"/>
        <dbReference type="ChEBI" id="CHEBI:32364"/>
        <dbReference type="EC" id="4.2.1.10"/>
    </reaction>
</comment>
<evidence type="ECO:0000256" key="3">
    <source>
        <dbReference type="ARBA" id="ARBA00004902"/>
    </source>
</evidence>
<feature type="binding site" evidence="8 10">
    <location>
        <position position="117"/>
    </location>
    <ligand>
        <name>substrate</name>
    </ligand>
</feature>
<name>A0A7J0BJG7_9BACT</name>
<comment type="subunit">
    <text evidence="5 8">Homododecamer.</text>
</comment>
<dbReference type="HAMAP" id="MF_00169">
    <property type="entry name" value="AroQ"/>
    <property type="match status" value="1"/>
</dbReference>
<dbReference type="CDD" id="cd00466">
    <property type="entry name" value="DHQase_II"/>
    <property type="match status" value="1"/>
</dbReference>
<dbReference type="Pfam" id="PF01220">
    <property type="entry name" value="DHquinase_II"/>
    <property type="match status" value="1"/>
</dbReference>
<dbReference type="GO" id="GO:0003855">
    <property type="term" value="F:3-dehydroquinate dehydratase activity"/>
    <property type="evidence" value="ECO:0007669"/>
    <property type="project" value="UniProtKB-UniRule"/>
</dbReference>
<dbReference type="GO" id="GO:0009073">
    <property type="term" value="P:aromatic amino acid family biosynthetic process"/>
    <property type="evidence" value="ECO:0007669"/>
    <property type="project" value="UniProtKB-KW"/>
</dbReference>
<keyword evidence="12" id="KW-1133">Transmembrane helix</keyword>
<dbReference type="SUPFAM" id="SSF52304">
    <property type="entry name" value="Type II 3-dehydroquinate dehydratase"/>
    <property type="match status" value="1"/>
</dbReference>
<dbReference type="GO" id="GO:0009423">
    <property type="term" value="P:chorismate biosynthetic process"/>
    <property type="evidence" value="ECO:0007669"/>
    <property type="project" value="UniProtKB-UniRule"/>
</dbReference>
<evidence type="ECO:0000256" key="10">
    <source>
        <dbReference type="PIRSR" id="PIRSR001399-2"/>
    </source>
</evidence>
<feature type="active site" description="Proton donor" evidence="8 9">
    <location>
        <position position="105"/>
    </location>
</feature>
<evidence type="ECO:0000256" key="2">
    <source>
        <dbReference type="ARBA" id="ARBA00003924"/>
    </source>
</evidence>
<dbReference type="EMBL" id="BLVO01000013">
    <property type="protein sequence ID" value="GFM33877.1"/>
    <property type="molecule type" value="Genomic_DNA"/>
</dbReference>
<protein>
    <recommendedName>
        <fullName evidence="6 8">3-dehydroquinate dehydratase</fullName>
        <shortName evidence="8">3-dehydroquinase</shortName>
        <ecNumber evidence="6 8">4.2.1.10</ecNumber>
    </recommendedName>
    <alternativeName>
        <fullName evidence="8">Type II DHQase</fullName>
    </alternativeName>
</protein>
<comment type="pathway">
    <text evidence="3 8">Metabolic intermediate biosynthesis; chorismate biosynthesis; chorismate from D-erythrose 4-phosphate and phosphoenolpyruvate: step 3/7.</text>
</comment>
<evidence type="ECO:0000256" key="6">
    <source>
        <dbReference type="ARBA" id="ARBA00012060"/>
    </source>
</evidence>
<keyword evidence="12" id="KW-0472">Membrane</keyword>
<evidence type="ECO:0000256" key="7">
    <source>
        <dbReference type="ARBA" id="ARBA00023239"/>
    </source>
</evidence>
<sequence>MARYRFLILNGPNLGALGKRQPEIYGTSGMDALPPLIRKVLGDRADDIELEYYQSNSEGALIDRLEQAREQGVQGVALNAGAYTHTSLALADCLAWIGVPCVEVHLSNVLARSEPLRQKSYIGRHVIGVVAGFGMMSYALALQALVQHHEKE</sequence>
<feature type="binding site" evidence="8 10">
    <location>
        <position position="79"/>
    </location>
    <ligand>
        <name>substrate</name>
    </ligand>
</feature>
<evidence type="ECO:0000256" key="11">
    <source>
        <dbReference type="PIRSR" id="PIRSR001399-3"/>
    </source>
</evidence>
<keyword evidence="14" id="KW-1185">Reference proteome</keyword>
<dbReference type="Gene3D" id="3.40.50.9100">
    <property type="entry name" value="Dehydroquinase, class II"/>
    <property type="match status" value="1"/>
</dbReference>
<dbReference type="GO" id="GO:0019631">
    <property type="term" value="P:quinate catabolic process"/>
    <property type="evidence" value="ECO:0007669"/>
    <property type="project" value="TreeGrafter"/>
</dbReference>
<dbReference type="AlphaFoldDB" id="A0A7J0BJG7"/>
<dbReference type="PIRSF" id="PIRSF001399">
    <property type="entry name" value="DHquinase_II"/>
    <property type="match status" value="1"/>
</dbReference>
<comment type="caution">
    <text evidence="13">The sequence shown here is derived from an EMBL/GenBank/DDBJ whole genome shotgun (WGS) entry which is preliminary data.</text>
</comment>
<evidence type="ECO:0000256" key="9">
    <source>
        <dbReference type="PIRSR" id="PIRSR001399-1"/>
    </source>
</evidence>
<feature type="binding site" evidence="8 10">
    <location>
        <position position="92"/>
    </location>
    <ligand>
        <name>substrate</name>
    </ligand>
</feature>
<feature type="binding site" evidence="8 10">
    <location>
        <position position="85"/>
    </location>
    <ligand>
        <name>substrate</name>
    </ligand>
</feature>
<keyword evidence="8" id="KW-0057">Aromatic amino acid biosynthesis</keyword>
<dbReference type="RefSeq" id="WP_174405529.1">
    <property type="nucleotide sequence ID" value="NZ_BLVO01000013.1"/>
</dbReference>
<proteinExistence type="inferred from homology"/>
<feature type="site" description="Transition state stabilizer" evidence="8 11">
    <location>
        <position position="20"/>
    </location>
</feature>
<dbReference type="InterPro" id="IPR001874">
    <property type="entry name" value="DHquinase_II"/>
</dbReference>
<dbReference type="NCBIfam" id="NF003805">
    <property type="entry name" value="PRK05395.1-2"/>
    <property type="match status" value="1"/>
</dbReference>
<organism evidence="13 14">
    <name type="scientific">Desulfovibrio subterraneus</name>
    <dbReference type="NCBI Taxonomy" id="2718620"/>
    <lineage>
        <taxon>Bacteria</taxon>
        <taxon>Pseudomonadati</taxon>
        <taxon>Thermodesulfobacteriota</taxon>
        <taxon>Desulfovibrionia</taxon>
        <taxon>Desulfovibrionales</taxon>
        <taxon>Desulfovibrionaceae</taxon>
        <taxon>Desulfovibrio</taxon>
    </lineage>
</organism>
<dbReference type="PANTHER" id="PTHR21272">
    <property type="entry name" value="CATABOLIC 3-DEHYDROQUINASE"/>
    <property type="match status" value="1"/>
</dbReference>
<dbReference type="UniPathway" id="UPA00053">
    <property type="reaction ID" value="UER00086"/>
</dbReference>
<accession>A0A7J0BJG7</accession>
<feature type="transmembrane region" description="Helical" evidence="12">
    <location>
        <begin position="126"/>
        <end position="146"/>
    </location>
</feature>
<gene>
    <name evidence="8 13" type="primary">aroQ</name>
    <name evidence="13" type="ORF">DSM101010T_22420</name>
</gene>
<feature type="binding site" evidence="8 10">
    <location>
        <begin position="106"/>
        <end position="107"/>
    </location>
    <ligand>
        <name>substrate</name>
    </ligand>
</feature>
<keyword evidence="7 8" id="KW-0456">Lyase</keyword>
<dbReference type="InterPro" id="IPR036441">
    <property type="entry name" value="DHquinase_II_sf"/>
</dbReference>
<evidence type="ECO:0000256" key="12">
    <source>
        <dbReference type="SAM" id="Phobius"/>
    </source>
</evidence>
<evidence type="ECO:0000313" key="14">
    <source>
        <dbReference type="Proteomes" id="UP000503840"/>
    </source>
</evidence>
<comment type="function">
    <text evidence="2 8">Catalyzes a trans-dehydration via an enolate intermediate.</text>
</comment>
<evidence type="ECO:0000313" key="13">
    <source>
        <dbReference type="EMBL" id="GFM33877.1"/>
    </source>
</evidence>
<evidence type="ECO:0000256" key="8">
    <source>
        <dbReference type="HAMAP-Rule" id="MF_00169"/>
    </source>
</evidence>
<dbReference type="NCBIfam" id="NF003807">
    <property type="entry name" value="PRK05395.1-4"/>
    <property type="match status" value="1"/>
</dbReference>
<dbReference type="InterPro" id="IPR018509">
    <property type="entry name" value="DHquinase_II_CS"/>
</dbReference>
<dbReference type="EC" id="4.2.1.10" evidence="6 8"/>
<dbReference type="PANTHER" id="PTHR21272:SF3">
    <property type="entry name" value="CATABOLIC 3-DEHYDROQUINASE"/>
    <property type="match status" value="1"/>
</dbReference>
<evidence type="ECO:0000256" key="5">
    <source>
        <dbReference type="ARBA" id="ARBA00011193"/>
    </source>
</evidence>
<keyword evidence="12" id="KW-0812">Transmembrane</keyword>
<keyword evidence="8" id="KW-0028">Amino-acid biosynthesis</keyword>
<dbReference type="Proteomes" id="UP000503840">
    <property type="component" value="Unassembled WGS sequence"/>
</dbReference>
<comment type="similarity">
    <text evidence="4 8">Belongs to the type-II 3-dehydroquinase family.</text>
</comment>
<reference evidence="13 14" key="1">
    <citation type="submission" date="2020-05" db="EMBL/GenBank/DDBJ databases">
        <title>Draft genome sequence of Desulfovibrio sp. strain HN2T.</title>
        <authorList>
            <person name="Ueno A."/>
            <person name="Tamazawa S."/>
            <person name="Tamamura S."/>
            <person name="Murakami T."/>
            <person name="Kiyama T."/>
            <person name="Inomata H."/>
            <person name="Amano Y."/>
            <person name="Miyakawa K."/>
            <person name="Tamaki H."/>
            <person name="Naganuma T."/>
            <person name="Kaneko K."/>
        </authorList>
    </citation>
    <scope>NUCLEOTIDE SEQUENCE [LARGE SCALE GENOMIC DNA]</scope>
    <source>
        <strain evidence="13 14">HN2</strain>
    </source>
</reference>
<evidence type="ECO:0000256" key="4">
    <source>
        <dbReference type="ARBA" id="ARBA00011037"/>
    </source>
</evidence>
<dbReference type="PROSITE" id="PS01029">
    <property type="entry name" value="DEHYDROQUINASE_II"/>
    <property type="match status" value="1"/>
</dbReference>
<evidence type="ECO:0000256" key="1">
    <source>
        <dbReference type="ARBA" id="ARBA00001864"/>
    </source>
</evidence>
<feature type="active site" description="Proton acceptor" evidence="8 9">
    <location>
        <position position="25"/>
    </location>
</feature>
<dbReference type="GO" id="GO:0008652">
    <property type="term" value="P:amino acid biosynthetic process"/>
    <property type="evidence" value="ECO:0007669"/>
    <property type="project" value="UniProtKB-KW"/>
</dbReference>